<feature type="domain" description="WxL Interacting Protein host binding" evidence="4">
    <location>
        <begin position="164"/>
        <end position="310"/>
    </location>
</feature>
<keyword evidence="1" id="KW-0812">Transmembrane</keyword>
<dbReference type="InterPro" id="IPR010317">
    <property type="entry name" value="WxLIP_PGBD"/>
</dbReference>
<keyword evidence="2" id="KW-0732">Signal</keyword>
<evidence type="ECO:0000313" key="5">
    <source>
        <dbReference type="EMBL" id="KIU25229.1"/>
    </source>
</evidence>
<sequence precursor="true">MMRRVLLVILGILFVVFTKPAFADDDLSVSLHTPGNQREGAANQGYADLLTKPGEVTRLTFEVTNNTNESKQIAITGGTAGTSENGTIVYASKDWPATKFSGMSERMENLIVPSEGDITVGAKETRTTTVDVKTPENGISGILAGGVSFVPDTPQISNRATATIPITTEVGYTIAIFNRTSNAILVPDLSIGAVTANLTNSQSNLSIQLANNTATFLNDLYLNVSIDGPEGINLQRTSKNMQMAPNTKMTYRIWTNGQALHSGSYDVQINAYYGRKDNLRFDAPDGNRYTYHTHGQTTLKISAKQANDIAKNDALMRVKNQIPMWLAAVLVVVVIALVAGLAWFMLRRRSIQFMFVLSGQNIIERGTVQLRWYEQQTVLVPHGYYLVDFADETAISVTGRKTENTYSVEKIHI</sequence>
<feature type="transmembrane region" description="Helical" evidence="1">
    <location>
        <begin position="324"/>
        <end position="346"/>
    </location>
</feature>
<name>A0A0D1KKR0_9LACO</name>
<gene>
    <name evidence="5" type="ORF">ab3b_00615</name>
</gene>
<dbReference type="AlphaFoldDB" id="A0A0D1KKR0"/>
<organism evidence="5 6">
    <name type="scientific">Weissella cibaria</name>
    <dbReference type="NCBI Taxonomy" id="137591"/>
    <lineage>
        <taxon>Bacteria</taxon>
        <taxon>Bacillati</taxon>
        <taxon>Bacillota</taxon>
        <taxon>Bacilli</taxon>
        <taxon>Lactobacillales</taxon>
        <taxon>Lactobacillaceae</taxon>
        <taxon>Weissella</taxon>
    </lineage>
</organism>
<dbReference type="Proteomes" id="UP000032289">
    <property type="component" value="Unassembled WGS sequence"/>
</dbReference>
<dbReference type="PATRIC" id="fig|137591.24.peg.594"/>
<evidence type="ECO:0000256" key="1">
    <source>
        <dbReference type="SAM" id="Phobius"/>
    </source>
</evidence>
<feature type="domain" description="WxL Interacting Protein peptidoglycan binding" evidence="3">
    <location>
        <begin position="28"/>
        <end position="149"/>
    </location>
</feature>
<feature type="chain" id="PRO_5002232076" evidence="2">
    <location>
        <begin position="24"/>
        <end position="413"/>
    </location>
</feature>
<evidence type="ECO:0000259" key="4">
    <source>
        <dbReference type="Pfam" id="PF11797"/>
    </source>
</evidence>
<dbReference type="Pfam" id="PF11797">
    <property type="entry name" value="WxLIP_HBD"/>
    <property type="match status" value="1"/>
</dbReference>
<protein>
    <submittedName>
        <fullName evidence="5">Uncharacterized protein</fullName>
    </submittedName>
</protein>
<dbReference type="RefSeq" id="WP_043940807.1">
    <property type="nucleotide sequence ID" value="NZ_JWHT01000013.1"/>
</dbReference>
<proteinExistence type="predicted"/>
<keyword evidence="1" id="KW-1133">Transmembrane helix</keyword>
<evidence type="ECO:0000259" key="3">
    <source>
        <dbReference type="Pfam" id="PF06030"/>
    </source>
</evidence>
<reference evidence="5 6" key="1">
    <citation type="journal article" date="2015" name="Microbiology (Mosc.)">
        <title>Genomics of the Weissella cibaria species with an examination of its metabolic traits.</title>
        <authorList>
            <person name="Lynch K.M."/>
            <person name="Lucid A."/>
            <person name="Arendt E.K."/>
            <person name="Sleator R.D."/>
            <person name="Lucey B."/>
            <person name="Coffey A."/>
        </authorList>
    </citation>
    <scope>NUCLEOTIDE SEQUENCE [LARGE SCALE GENOMIC DNA]</scope>
    <source>
        <strain evidence="5 6">AB3b</strain>
    </source>
</reference>
<accession>A0A0D1KKR0</accession>
<comment type="caution">
    <text evidence="5">The sequence shown here is derived from an EMBL/GenBank/DDBJ whole genome shotgun (WGS) entry which is preliminary data.</text>
</comment>
<feature type="signal peptide" evidence="2">
    <location>
        <begin position="1"/>
        <end position="23"/>
    </location>
</feature>
<evidence type="ECO:0000313" key="6">
    <source>
        <dbReference type="Proteomes" id="UP000032289"/>
    </source>
</evidence>
<dbReference type="EMBL" id="JWHT01000013">
    <property type="protein sequence ID" value="KIU25229.1"/>
    <property type="molecule type" value="Genomic_DNA"/>
</dbReference>
<dbReference type="Pfam" id="PF06030">
    <property type="entry name" value="WxLIP_PGBD"/>
    <property type="match status" value="1"/>
</dbReference>
<evidence type="ECO:0000256" key="2">
    <source>
        <dbReference type="SAM" id="SignalP"/>
    </source>
</evidence>
<keyword evidence="1" id="KW-0472">Membrane</keyword>
<dbReference type="InterPro" id="IPR021759">
    <property type="entry name" value="WxLIP_HBD"/>
</dbReference>